<organism evidence="9 10">
    <name type="scientific">Ancrocorticia populi</name>
    <dbReference type="NCBI Taxonomy" id="2175228"/>
    <lineage>
        <taxon>Bacteria</taxon>
        <taxon>Bacillati</taxon>
        <taxon>Actinomycetota</taxon>
        <taxon>Actinomycetes</taxon>
        <taxon>Actinomycetales</taxon>
        <taxon>Actinomycetaceae</taxon>
        <taxon>Ancrocorticia</taxon>
    </lineage>
</organism>
<feature type="region of interest" description="Disordered" evidence="5">
    <location>
        <begin position="817"/>
        <end position="851"/>
    </location>
</feature>
<keyword evidence="6" id="KW-0472">Membrane</keyword>
<feature type="region of interest" description="Disordered" evidence="5">
    <location>
        <begin position="891"/>
        <end position="1000"/>
    </location>
</feature>
<dbReference type="InterPro" id="IPR047971">
    <property type="entry name" value="ExeM-like"/>
</dbReference>
<dbReference type="GO" id="GO:0016874">
    <property type="term" value="F:ligase activity"/>
    <property type="evidence" value="ECO:0007669"/>
    <property type="project" value="UniProtKB-KW"/>
</dbReference>
<keyword evidence="6" id="KW-1133">Transmembrane helix</keyword>
<keyword evidence="10" id="KW-1185">Reference proteome</keyword>
<dbReference type="Proteomes" id="UP000245283">
    <property type="component" value="Unassembled WGS sequence"/>
</dbReference>
<keyword evidence="6" id="KW-0812">Transmembrane</keyword>
<dbReference type="Pfam" id="PF00932">
    <property type="entry name" value="LTD"/>
    <property type="match status" value="1"/>
</dbReference>
<keyword evidence="3 7" id="KW-0732">Signal</keyword>
<evidence type="ECO:0000256" key="7">
    <source>
        <dbReference type="SAM" id="SignalP"/>
    </source>
</evidence>
<proteinExistence type="predicted"/>
<dbReference type="PANTHER" id="PTHR42834">
    <property type="entry name" value="ENDONUCLEASE/EXONUCLEASE/PHOSPHATASE FAMILY PROTEIN (AFU_ORTHOLOGUE AFUA_3G09210)"/>
    <property type="match status" value="1"/>
</dbReference>
<feature type="chain" id="PRO_5015869830" evidence="7">
    <location>
        <begin position="30"/>
        <end position="1028"/>
    </location>
</feature>
<dbReference type="Pfam" id="PF00746">
    <property type="entry name" value="Gram_pos_anchor"/>
    <property type="match status" value="1"/>
</dbReference>
<dbReference type="RefSeq" id="WP_109093951.1">
    <property type="nucleotide sequence ID" value="NZ_QETB01000004.1"/>
</dbReference>
<keyword evidence="1" id="KW-0134">Cell wall</keyword>
<dbReference type="Gene3D" id="2.60.40.1260">
    <property type="entry name" value="Lamin Tail domain"/>
    <property type="match status" value="1"/>
</dbReference>
<keyword evidence="4" id="KW-0572">Peptidoglycan-anchor</keyword>
<dbReference type="PANTHER" id="PTHR42834:SF1">
    <property type="entry name" value="ENDONUCLEASE_EXONUCLEASE_PHOSPHATASE FAMILY PROTEIN (AFU_ORTHOLOGUE AFUA_3G09210)"/>
    <property type="match status" value="1"/>
</dbReference>
<evidence type="ECO:0000313" key="9">
    <source>
        <dbReference type="EMBL" id="PWF26124.1"/>
    </source>
</evidence>
<feature type="compositionally biased region" description="Low complexity" evidence="5">
    <location>
        <begin position="941"/>
        <end position="1000"/>
    </location>
</feature>
<dbReference type="InterPro" id="IPR036691">
    <property type="entry name" value="Endo/exonu/phosph_ase_sf"/>
</dbReference>
<evidence type="ECO:0000256" key="2">
    <source>
        <dbReference type="ARBA" id="ARBA00022525"/>
    </source>
</evidence>
<evidence type="ECO:0000256" key="5">
    <source>
        <dbReference type="SAM" id="MobiDB-lite"/>
    </source>
</evidence>
<dbReference type="NCBIfam" id="NF033681">
    <property type="entry name" value="ExeM_NucH_DNase"/>
    <property type="match status" value="1"/>
</dbReference>
<evidence type="ECO:0000256" key="4">
    <source>
        <dbReference type="ARBA" id="ARBA00023088"/>
    </source>
</evidence>
<dbReference type="CDD" id="cd04486">
    <property type="entry name" value="YhcR_OBF_like"/>
    <property type="match status" value="1"/>
</dbReference>
<protein>
    <submittedName>
        <fullName evidence="9">Glutamate--cysteine ligase</fullName>
    </submittedName>
</protein>
<dbReference type="SUPFAM" id="SSF74853">
    <property type="entry name" value="Lamin A/C globular tail domain"/>
    <property type="match status" value="1"/>
</dbReference>
<dbReference type="InterPro" id="IPR001322">
    <property type="entry name" value="Lamin_tail_dom"/>
</dbReference>
<feature type="signal peptide" evidence="7">
    <location>
        <begin position="1"/>
        <end position="29"/>
    </location>
</feature>
<keyword evidence="2" id="KW-0964">Secreted</keyword>
<evidence type="ECO:0000256" key="1">
    <source>
        <dbReference type="ARBA" id="ARBA00022512"/>
    </source>
</evidence>
<feature type="region of interest" description="Disordered" evidence="5">
    <location>
        <begin position="160"/>
        <end position="207"/>
    </location>
</feature>
<dbReference type="CDD" id="cd10283">
    <property type="entry name" value="MnuA_DNase1-like"/>
    <property type="match status" value="1"/>
</dbReference>
<dbReference type="InterPro" id="IPR019931">
    <property type="entry name" value="LPXTG_anchor"/>
</dbReference>
<dbReference type="InterPro" id="IPR036415">
    <property type="entry name" value="Lamin_tail_dom_sf"/>
</dbReference>
<reference evidence="10" key="1">
    <citation type="submission" date="2018-05" db="EMBL/GenBank/DDBJ databases">
        <authorList>
            <person name="Li Y."/>
        </authorList>
    </citation>
    <scope>NUCLEOTIDE SEQUENCE [LARGE SCALE GENOMIC DNA]</scope>
    <source>
        <strain evidence="10">sk1b4</strain>
    </source>
</reference>
<sequence length="1028" mass="108119">MNKKKVRPVALAATAAMLLTPLAAMPAAATPEGDNVVINEVSPGGKFMELYNPTDEDIDLADMYASYYSKAGNALCPTQGALSGTIEAGSYYLIHMAKDSVADLPDADSVWGCGSSVGQNGGFSLSVGAPPEFKGNVDYSASKIVDYVGLGTHANFEAATATSSGSAANKSVARTGGVDTDNNKNDFTVGDITPMNSGNDPEEPTDPVDPNEITPIGDIQGTGLASPLVGKTVTTEGFVTAKYPTGGKNGIYIQTEDTGGTTSHEAPSVGLFVYDGSAALPKGVEIGDFVQIKGKVSEYYESTQVTVSGNSWSKIDAEDRVKPKAVTMDRLPTDAAGKESLEGMLVDFSGPITVTDNYQNGVNYGEIGAAFGDTPLRQPSDVYNPTRDGHAALEAIDADNAERLITIDDGRTQNWNNGSASINSVPLPYISNTAPVRTGAAVELVQPAIAEYSNNKWKLQPVEPATTEAGNVGDKFFAFENDRPAAPAEVGGDVSLSGFNVLNYFTTTAEDVNCSSTYKDRQNNPITANSCNTVRGAANEENLDRQQEKIVTAINTLDSDVVSLEEIENSAKNGKDRDDALATLTDALNKADSSKNWEYVKSPNDLPDLEDQDVIRTAFIYNADTVQPVGESKILDDQKAFSNAREPLAQKFVAIDSDGEEYGDSFVAVVNHFKSKGSGTAAPDKWQGNANADRIKQADALGKWVTAEYPDTAIFIIGDLNAYSAEDPILKLNDHGYTRVMDYMAKQTGDQSYLDLTTYQYSSLHGSLDQALGNELALEMVTDAEVYAINAPEAIALEYSRYNNYLTIYHDDTQYRSSDHDPVKIGLDVDDSDPTPSPDPDPEPSDPSASIEGIEDGVVVERGQTVKATVKDAPEDSVAELSFHSDPVVLDSETVDDSGSVDLEGTVPEDAEDGDHELVVTLDGEALASVSVTIEADDPSDPGTDPSDPGTDPSDPGTDPSGGTSANPSDGVSSSSSDSGNNAAASGSDSNSGGEMPNTGASVAGAAVAALLLTAAGVVLVVRRRSQA</sequence>
<evidence type="ECO:0000313" key="10">
    <source>
        <dbReference type="Proteomes" id="UP000245283"/>
    </source>
</evidence>
<dbReference type="Gene3D" id="3.60.10.10">
    <property type="entry name" value="Endonuclease/exonuclease/phosphatase"/>
    <property type="match status" value="1"/>
</dbReference>
<dbReference type="EMBL" id="QETB01000004">
    <property type="protein sequence ID" value="PWF26124.1"/>
    <property type="molecule type" value="Genomic_DNA"/>
</dbReference>
<dbReference type="AlphaFoldDB" id="A0A2V1K9K7"/>
<feature type="transmembrane region" description="Helical" evidence="6">
    <location>
        <begin position="1000"/>
        <end position="1022"/>
    </location>
</feature>
<accession>A0A2V1K9K7</accession>
<dbReference type="PROSITE" id="PS51841">
    <property type="entry name" value="LTD"/>
    <property type="match status" value="1"/>
</dbReference>
<dbReference type="SUPFAM" id="SSF56219">
    <property type="entry name" value="DNase I-like"/>
    <property type="match status" value="1"/>
</dbReference>
<evidence type="ECO:0000259" key="8">
    <source>
        <dbReference type="PROSITE" id="PS51841"/>
    </source>
</evidence>
<comment type="caution">
    <text evidence="9">The sequence shown here is derived from an EMBL/GenBank/DDBJ whole genome shotgun (WGS) entry which is preliminary data.</text>
</comment>
<keyword evidence="9" id="KW-0436">Ligase</keyword>
<evidence type="ECO:0000256" key="6">
    <source>
        <dbReference type="SAM" id="Phobius"/>
    </source>
</evidence>
<evidence type="ECO:0000256" key="3">
    <source>
        <dbReference type="ARBA" id="ARBA00022729"/>
    </source>
</evidence>
<gene>
    <name evidence="9" type="ORF">DD236_08565</name>
</gene>
<name>A0A2V1K9K7_9ACTO</name>
<dbReference type="OrthoDB" id="1016457at2"/>
<feature type="domain" description="LTD" evidence="8">
    <location>
        <begin position="23"/>
        <end position="191"/>
    </location>
</feature>